<dbReference type="Pfam" id="PF00246">
    <property type="entry name" value="Peptidase_M14"/>
    <property type="match status" value="1"/>
</dbReference>
<dbReference type="GO" id="GO:0004181">
    <property type="term" value="F:metallocarboxypeptidase activity"/>
    <property type="evidence" value="ECO:0007669"/>
    <property type="project" value="InterPro"/>
</dbReference>
<feature type="region of interest" description="Disordered" evidence="1">
    <location>
        <begin position="480"/>
        <end position="503"/>
    </location>
</feature>
<proteinExistence type="predicted"/>
<name>A0A0J6XGV0_9ACTN</name>
<evidence type="ECO:0000313" key="3">
    <source>
        <dbReference type="EMBL" id="KMO93873.1"/>
    </source>
</evidence>
<dbReference type="PATRIC" id="fig|66430.4.peg.3174"/>
<dbReference type="Gene3D" id="3.40.630.10">
    <property type="entry name" value="Zn peptidases"/>
    <property type="match status" value="1"/>
</dbReference>
<feature type="compositionally biased region" description="Gly residues" evidence="1">
    <location>
        <begin position="481"/>
        <end position="490"/>
    </location>
</feature>
<feature type="region of interest" description="Disordered" evidence="1">
    <location>
        <begin position="334"/>
        <end position="364"/>
    </location>
</feature>
<dbReference type="SMART" id="SM00631">
    <property type="entry name" value="Zn_pept"/>
    <property type="match status" value="1"/>
</dbReference>
<keyword evidence="4" id="KW-1185">Reference proteome</keyword>
<dbReference type="EMBL" id="LFML01000158">
    <property type="protein sequence ID" value="KMO93873.1"/>
    <property type="molecule type" value="Genomic_DNA"/>
</dbReference>
<reference evidence="3 4" key="1">
    <citation type="submission" date="2015-06" db="EMBL/GenBank/DDBJ databases">
        <title>Recapitulation of the evolution of biosynthetic gene clusters reveals hidden chemical diversity on bacterial genomes.</title>
        <authorList>
            <person name="Cruz-Morales P."/>
            <person name="Martinez-Guerrero C."/>
            <person name="Morales-Escalante M.A."/>
            <person name="Yanez-Guerra L.A."/>
            <person name="Kopp J.F."/>
            <person name="Feldmann J."/>
            <person name="Ramos-Aboites H.E."/>
            <person name="Barona-Gomez F."/>
        </authorList>
    </citation>
    <scope>NUCLEOTIDE SEQUENCE [LARGE SCALE GENOMIC DNA]</scope>
    <source>
        <strain evidence="3 4">ATCC 31245</strain>
    </source>
</reference>
<dbReference type="Proteomes" id="UP000035932">
    <property type="component" value="Unassembled WGS sequence"/>
</dbReference>
<feature type="compositionally biased region" description="Low complexity" evidence="1">
    <location>
        <begin position="491"/>
        <end position="503"/>
    </location>
</feature>
<gene>
    <name evidence="3" type="ORF">ACS04_32585</name>
</gene>
<dbReference type="GO" id="GO:0006508">
    <property type="term" value="P:proteolysis"/>
    <property type="evidence" value="ECO:0007669"/>
    <property type="project" value="InterPro"/>
</dbReference>
<dbReference type="InterPro" id="IPR000834">
    <property type="entry name" value="Peptidase_M14"/>
</dbReference>
<feature type="compositionally biased region" description="Low complexity" evidence="1">
    <location>
        <begin position="340"/>
        <end position="364"/>
    </location>
</feature>
<comment type="caution">
    <text evidence="3">The sequence shown here is derived from an EMBL/GenBank/DDBJ whole genome shotgun (WGS) entry which is preliminary data.</text>
</comment>
<dbReference type="GO" id="GO:0008270">
    <property type="term" value="F:zinc ion binding"/>
    <property type="evidence" value="ECO:0007669"/>
    <property type="project" value="InterPro"/>
</dbReference>
<accession>A0A0J6XGV0</accession>
<feature type="domain" description="Peptidase M14" evidence="2">
    <location>
        <begin position="3"/>
        <end position="227"/>
    </location>
</feature>
<evidence type="ECO:0000313" key="4">
    <source>
        <dbReference type="Proteomes" id="UP000035932"/>
    </source>
</evidence>
<sequence length="503" mass="51894">MCYPTPSELASAARALADEHPGPARLRRAGTSRGGRPLWLLSIEPGGRPRGAGVLVVAGAHANEPVGGATALALARRVLREPAVRAGRGWHFLLCADPDGAALHRTPRPRSLVDYHRNFFRPPGPEQPEWAPSLLPPDRLPPETLALTALIDELRPALQVSLHGTDLGGSWVQLTRDIPGLAEPFAKSAAELRIPVETGASDAAGWPSPGPGIFVMPQAGADPNGAFHPEDTRLSTWYHAHRYAGTTAIVEVPMWASDLVDDPAPHPDPRGALRVLAARLAADAALVARVRDRLPGPGEPGAFVPGSFVLGAGGPGAFVPGAFVPGAFVPGAGADGPGADGPAAREPGADPAAGPGSHPGPGADAEAAALLRAVDWTLALIPRITVEWTGSGAPAEATAASISSIDAFARRLSLRAASMLLRVLRAQGHPAAPGLDRLVTGWCEEFGARFRARRIPVATQVEHQSRTVLAAFERLVAQGLDGEGPDGAGEPGRPAGPDGAVSA</sequence>
<evidence type="ECO:0000256" key="1">
    <source>
        <dbReference type="SAM" id="MobiDB-lite"/>
    </source>
</evidence>
<organism evidence="3 4">
    <name type="scientific">Streptomyces roseus</name>
    <dbReference type="NCBI Taxonomy" id="66430"/>
    <lineage>
        <taxon>Bacteria</taxon>
        <taxon>Bacillati</taxon>
        <taxon>Actinomycetota</taxon>
        <taxon>Actinomycetes</taxon>
        <taxon>Kitasatosporales</taxon>
        <taxon>Streptomycetaceae</taxon>
        <taxon>Streptomyces</taxon>
    </lineage>
</organism>
<protein>
    <recommendedName>
        <fullName evidence="2">Peptidase M14 domain-containing protein</fullName>
    </recommendedName>
</protein>
<dbReference type="SUPFAM" id="SSF53187">
    <property type="entry name" value="Zn-dependent exopeptidases"/>
    <property type="match status" value="1"/>
</dbReference>
<dbReference type="AlphaFoldDB" id="A0A0J6XGV0"/>
<dbReference type="STRING" id="66430.ACS04_32585"/>
<evidence type="ECO:0000259" key="2">
    <source>
        <dbReference type="SMART" id="SM00631"/>
    </source>
</evidence>